<evidence type="ECO:0000256" key="2">
    <source>
        <dbReference type="ARBA" id="ARBA00022448"/>
    </source>
</evidence>
<reference evidence="8" key="2">
    <citation type="submission" date="2016-04" db="EMBL/GenBank/DDBJ databases">
        <title>Complete Genome and Plasmid Sequences for Rhodococcus fascians D188 and Draft Sequences for Rhodococcus spp. Isolates PBTS 1 and PBTS 2.</title>
        <authorList>
            <person name="Stamer R."/>
            <person name="Vereecke D."/>
            <person name="Zhang Y."/>
            <person name="Schilkey F."/>
            <person name="Devitt N."/>
            <person name="Randall J."/>
        </authorList>
    </citation>
    <scope>NUCLEOTIDE SEQUENCE [LARGE SCALE GENOMIC DNA]</scope>
    <source>
        <strain evidence="8">PBTS2</strain>
    </source>
</reference>
<keyword evidence="4 7" id="KW-0067">ATP-binding</keyword>
<comment type="subcellular location">
    <subcellularLocation>
        <location evidence="1">Cell membrane</location>
        <topology evidence="1">Peripheral membrane protein</topology>
    </subcellularLocation>
</comment>
<evidence type="ECO:0000256" key="3">
    <source>
        <dbReference type="ARBA" id="ARBA00022741"/>
    </source>
</evidence>
<dbReference type="InterPro" id="IPR027417">
    <property type="entry name" value="P-loop_NTPase"/>
</dbReference>
<keyword evidence="3" id="KW-0547">Nucleotide-binding</keyword>
<protein>
    <submittedName>
        <fullName evidence="7">Putative ABC transporter ATP-binding protein YbhF</fullName>
    </submittedName>
</protein>
<dbReference type="PATRIC" id="fig|1653479.3.peg.3475"/>
<evidence type="ECO:0000256" key="4">
    <source>
        <dbReference type="ARBA" id="ARBA00022840"/>
    </source>
</evidence>
<organism evidence="7 8">
    <name type="scientific">Rhodococcoides fascians</name>
    <name type="common">Rhodococcus fascians</name>
    <dbReference type="NCBI Taxonomy" id="1828"/>
    <lineage>
        <taxon>Bacteria</taxon>
        <taxon>Bacillati</taxon>
        <taxon>Actinomycetota</taxon>
        <taxon>Actinomycetes</taxon>
        <taxon>Mycobacteriales</taxon>
        <taxon>Nocardiaceae</taxon>
        <taxon>Rhodococcoides</taxon>
    </lineage>
</organism>
<keyword evidence="5" id="KW-0046">Antibiotic resistance</keyword>
<reference evidence="7 8" key="1">
    <citation type="journal article" date="2016" name="Genome Announc.">
        <title>Complete Genome and Plasmid Sequences for Rhodococcus fascians D188 and Draft Sequences for Rhodococcus Isolates PBTS 1 and PBTS 2.</title>
        <authorList>
            <person name="Stamler R.A."/>
            <person name="Vereecke D."/>
            <person name="Zhang Y."/>
            <person name="Schilkey F."/>
            <person name="Devitt N."/>
            <person name="Randall J.J."/>
        </authorList>
    </citation>
    <scope>NUCLEOTIDE SEQUENCE [LARGE SCALE GENOMIC DNA]</scope>
    <source>
        <strain evidence="7 8">PBTS2</strain>
    </source>
</reference>
<evidence type="ECO:0000256" key="1">
    <source>
        <dbReference type="ARBA" id="ARBA00004202"/>
    </source>
</evidence>
<name>A0A143QNG5_RHOFA</name>
<dbReference type="KEGG" id="rhs:A3Q41_03424"/>
<dbReference type="CDD" id="cd03230">
    <property type="entry name" value="ABC_DR_subfamily_A"/>
    <property type="match status" value="1"/>
</dbReference>
<dbReference type="SUPFAM" id="SSF52540">
    <property type="entry name" value="P-loop containing nucleoside triphosphate hydrolases"/>
    <property type="match status" value="1"/>
</dbReference>
<dbReference type="PANTHER" id="PTHR42711:SF16">
    <property type="entry name" value="ABC TRANSPORTER ATP-BINDING PROTEIN"/>
    <property type="match status" value="1"/>
</dbReference>
<accession>A0A143QNG5</accession>
<dbReference type="InterPro" id="IPR003593">
    <property type="entry name" value="AAA+_ATPase"/>
</dbReference>
<dbReference type="OrthoDB" id="9804819at2"/>
<gene>
    <name evidence="7" type="primary">ybhF_1</name>
    <name evidence="7" type="ORF">A3Q41_03424</name>
</gene>
<evidence type="ECO:0000313" key="7">
    <source>
        <dbReference type="EMBL" id="AMY24715.1"/>
    </source>
</evidence>
<dbReference type="RefSeq" id="WP_048320216.1">
    <property type="nucleotide sequence ID" value="NZ_CP015220.1"/>
</dbReference>
<dbReference type="GO" id="GO:0005886">
    <property type="term" value="C:plasma membrane"/>
    <property type="evidence" value="ECO:0007669"/>
    <property type="project" value="UniProtKB-SubCell"/>
</dbReference>
<dbReference type="GO" id="GO:0046677">
    <property type="term" value="P:response to antibiotic"/>
    <property type="evidence" value="ECO:0007669"/>
    <property type="project" value="UniProtKB-KW"/>
</dbReference>
<dbReference type="AlphaFoldDB" id="A0A143QNG5"/>
<dbReference type="InterPro" id="IPR003439">
    <property type="entry name" value="ABC_transporter-like_ATP-bd"/>
</dbReference>
<dbReference type="PROSITE" id="PS00211">
    <property type="entry name" value="ABC_TRANSPORTER_1"/>
    <property type="match status" value="1"/>
</dbReference>
<evidence type="ECO:0000313" key="8">
    <source>
        <dbReference type="Proteomes" id="UP000076038"/>
    </source>
</evidence>
<dbReference type="Pfam" id="PF00005">
    <property type="entry name" value="ABC_tran"/>
    <property type="match status" value="1"/>
</dbReference>
<evidence type="ECO:0000256" key="5">
    <source>
        <dbReference type="ARBA" id="ARBA00023251"/>
    </source>
</evidence>
<dbReference type="GO" id="GO:0005524">
    <property type="term" value="F:ATP binding"/>
    <property type="evidence" value="ECO:0007669"/>
    <property type="project" value="UniProtKB-KW"/>
</dbReference>
<sequence>MAAIDVRDITQRYRGRTAVAGVSLTVTEGETHGLLGRNGAGKTTLVETVAGLRRPSSGAVRILGLDPVTDRERVRAVLGVQLQSNDLHTALTVAELVDLYASFYPRPADRDALVRAVGLHEHRRVRYERLSGGQQQRLSVVLALIGSPRVVMLDELTTGLDPDARRTVWRLIEDLRADGVTILLVSHHMDEVHRLCDRITVLDRGSVVATGTPDSLIADAGLGGDHRATLEDAFLTLTELGST</sequence>
<dbReference type="GO" id="GO:0016887">
    <property type="term" value="F:ATP hydrolysis activity"/>
    <property type="evidence" value="ECO:0007669"/>
    <property type="project" value="InterPro"/>
</dbReference>
<dbReference type="EMBL" id="CP015220">
    <property type="protein sequence ID" value="AMY24715.1"/>
    <property type="molecule type" value="Genomic_DNA"/>
</dbReference>
<dbReference type="InterPro" id="IPR050763">
    <property type="entry name" value="ABC_transporter_ATP-binding"/>
</dbReference>
<feature type="domain" description="ABC transporter" evidence="6">
    <location>
        <begin position="4"/>
        <end position="229"/>
    </location>
</feature>
<keyword evidence="2" id="KW-0813">Transport</keyword>
<dbReference type="SMART" id="SM00382">
    <property type="entry name" value="AAA"/>
    <property type="match status" value="1"/>
</dbReference>
<dbReference type="Gene3D" id="3.40.50.300">
    <property type="entry name" value="P-loop containing nucleotide triphosphate hydrolases"/>
    <property type="match status" value="1"/>
</dbReference>
<dbReference type="PROSITE" id="PS50893">
    <property type="entry name" value="ABC_TRANSPORTER_2"/>
    <property type="match status" value="1"/>
</dbReference>
<dbReference type="Proteomes" id="UP000076038">
    <property type="component" value="Chromosome"/>
</dbReference>
<keyword evidence="8" id="KW-1185">Reference proteome</keyword>
<proteinExistence type="predicted"/>
<dbReference type="PANTHER" id="PTHR42711">
    <property type="entry name" value="ABC TRANSPORTER ATP-BINDING PROTEIN"/>
    <property type="match status" value="1"/>
</dbReference>
<evidence type="ECO:0000259" key="6">
    <source>
        <dbReference type="PROSITE" id="PS50893"/>
    </source>
</evidence>
<dbReference type="InterPro" id="IPR017871">
    <property type="entry name" value="ABC_transporter-like_CS"/>
</dbReference>